<gene>
    <name evidence="4" type="ORF">SAMN04515674_12010</name>
</gene>
<protein>
    <submittedName>
        <fullName evidence="4">Acetyltransferase (GNAT) family protein</fullName>
    </submittedName>
</protein>
<dbReference type="OrthoDB" id="9805924at2"/>
<feature type="domain" description="N-acetyltransferase" evidence="3">
    <location>
        <begin position="3"/>
        <end position="156"/>
    </location>
</feature>
<dbReference type="Gene3D" id="3.40.630.30">
    <property type="match status" value="1"/>
</dbReference>
<dbReference type="Pfam" id="PF00583">
    <property type="entry name" value="Acetyltransf_1"/>
    <property type="match status" value="1"/>
</dbReference>
<evidence type="ECO:0000313" key="4">
    <source>
        <dbReference type="EMBL" id="SFQ45436.1"/>
    </source>
</evidence>
<dbReference type="PROSITE" id="PS51186">
    <property type="entry name" value="GNAT"/>
    <property type="match status" value="1"/>
</dbReference>
<dbReference type="InterPro" id="IPR000182">
    <property type="entry name" value="GNAT_dom"/>
</dbReference>
<dbReference type="SUPFAM" id="SSF55729">
    <property type="entry name" value="Acyl-CoA N-acyltransferases (Nat)"/>
    <property type="match status" value="1"/>
</dbReference>
<keyword evidence="2" id="KW-0012">Acyltransferase</keyword>
<accession>A0A1I5YMK3</accession>
<evidence type="ECO:0000259" key="3">
    <source>
        <dbReference type="PROSITE" id="PS51186"/>
    </source>
</evidence>
<evidence type="ECO:0000256" key="2">
    <source>
        <dbReference type="ARBA" id="ARBA00023315"/>
    </source>
</evidence>
<sequence>MKYLIRKCEERDLENLISLCAKHAAYEQAAHSQTGKAEALKHLLFKENPPLFCWIIDIDRQAAGYFSYTFDYSTWDAQNFLYLDCLYIEANFRGLGIGEEVFKKLRRIAEQENCINIQWQTPSSNEAAIRFYHRMGAQSFQKQRFCLRIAAKDERP</sequence>
<keyword evidence="5" id="KW-1185">Reference proteome</keyword>
<evidence type="ECO:0000313" key="5">
    <source>
        <dbReference type="Proteomes" id="UP000199306"/>
    </source>
</evidence>
<dbReference type="CDD" id="cd04301">
    <property type="entry name" value="NAT_SF"/>
    <property type="match status" value="1"/>
</dbReference>
<dbReference type="STRING" id="1079859.SAMN04515674_12010"/>
<name>A0A1I5YMK3_9BACT</name>
<organism evidence="4 5">
    <name type="scientific">Pseudarcicella hirudinis</name>
    <dbReference type="NCBI Taxonomy" id="1079859"/>
    <lineage>
        <taxon>Bacteria</taxon>
        <taxon>Pseudomonadati</taxon>
        <taxon>Bacteroidota</taxon>
        <taxon>Cytophagia</taxon>
        <taxon>Cytophagales</taxon>
        <taxon>Flectobacillaceae</taxon>
        <taxon>Pseudarcicella</taxon>
    </lineage>
</organism>
<dbReference type="InterPro" id="IPR051016">
    <property type="entry name" value="Diverse_Substrate_AcTransf"/>
</dbReference>
<reference evidence="4 5" key="1">
    <citation type="submission" date="2016-10" db="EMBL/GenBank/DDBJ databases">
        <authorList>
            <person name="de Groot N.N."/>
        </authorList>
    </citation>
    <scope>NUCLEOTIDE SEQUENCE [LARGE SCALE GENOMIC DNA]</scope>
    <source>
        <strain evidence="5">E92,LMG 26720,CCM 7988</strain>
    </source>
</reference>
<dbReference type="RefSeq" id="WP_092019586.1">
    <property type="nucleotide sequence ID" value="NZ_FOXH01000020.1"/>
</dbReference>
<dbReference type="PANTHER" id="PTHR10545">
    <property type="entry name" value="DIAMINE N-ACETYLTRANSFERASE"/>
    <property type="match status" value="1"/>
</dbReference>
<dbReference type="GO" id="GO:0008080">
    <property type="term" value="F:N-acetyltransferase activity"/>
    <property type="evidence" value="ECO:0007669"/>
    <property type="project" value="UniProtKB-ARBA"/>
</dbReference>
<keyword evidence="1 4" id="KW-0808">Transferase</keyword>
<dbReference type="EMBL" id="FOXH01000020">
    <property type="protein sequence ID" value="SFQ45436.1"/>
    <property type="molecule type" value="Genomic_DNA"/>
</dbReference>
<dbReference type="PANTHER" id="PTHR10545:SF29">
    <property type="entry name" value="GH14572P-RELATED"/>
    <property type="match status" value="1"/>
</dbReference>
<dbReference type="InterPro" id="IPR016181">
    <property type="entry name" value="Acyl_CoA_acyltransferase"/>
</dbReference>
<proteinExistence type="predicted"/>
<dbReference type="AlphaFoldDB" id="A0A1I5YMK3"/>
<dbReference type="Proteomes" id="UP000199306">
    <property type="component" value="Unassembled WGS sequence"/>
</dbReference>
<evidence type="ECO:0000256" key="1">
    <source>
        <dbReference type="ARBA" id="ARBA00022679"/>
    </source>
</evidence>